<comment type="caution">
    <text evidence="2">The sequence shown here is derived from an EMBL/GenBank/DDBJ whole genome shotgun (WGS) entry which is preliminary data.</text>
</comment>
<organism evidence="2">
    <name type="scientific">marine sediment metagenome</name>
    <dbReference type="NCBI Taxonomy" id="412755"/>
    <lineage>
        <taxon>unclassified sequences</taxon>
        <taxon>metagenomes</taxon>
        <taxon>ecological metagenomes</taxon>
    </lineage>
</organism>
<gene>
    <name evidence="2" type="ORF">LCGC14_0408900</name>
</gene>
<sequence>METDCLSGGRGHCNNECPFWKNNKCSPPEAQGTGRETNKELVAFSTMNEWLDAHSIDRAYKKDMKETYLKEKEEDKQKIETSEENERAFKNRIANPPEEIYQDIDTSARLERPSVLFHKVIHQPEQDIVASIKANGILPQLASAYKDLVPETISAKPVIWLASKLHSYTDAPVFLIETSALDMSKLHPMENNSLDWWVYEGSIPATNIVLLSGNPKIGKQIWKEQLSITDGINQIIALKGAKPLFNEEAIRENEREKIFIKLESEFGFELLSVIPLRELQ</sequence>
<name>A0A0F9W3K9_9ZZZZ</name>
<evidence type="ECO:0000313" key="2">
    <source>
        <dbReference type="EMBL" id="KKN72648.1"/>
    </source>
</evidence>
<dbReference type="AlphaFoldDB" id="A0A0F9W3K9"/>
<proteinExistence type="predicted"/>
<evidence type="ECO:0000256" key="1">
    <source>
        <dbReference type="SAM" id="Coils"/>
    </source>
</evidence>
<feature type="coiled-coil region" evidence="1">
    <location>
        <begin position="65"/>
        <end position="92"/>
    </location>
</feature>
<protein>
    <submittedName>
        <fullName evidence="2">Uncharacterized protein</fullName>
    </submittedName>
</protein>
<dbReference type="EMBL" id="LAZR01000358">
    <property type="protein sequence ID" value="KKN72648.1"/>
    <property type="molecule type" value="Genomic_DNA"/>
</dbReference>
<reference evidence="2" key="1">
    <citation type="journal article" date="2015" name="Nature">
        <title>Complex archaea that bridge the gap between prokaryotes and eukaryotes.</title>
        <authorList>
            <person name="Spang A."/>
            <person name="Saw J.H."/>
            <person name="Jorgensen S.L."/>
            <person name="Zaremba-Niedzwiedzka K."/>
            <person name="Martijn J."/>
            <person name="Lind A.E."/>
            <person name="van Eijk R."/>
            <person name="Schleper C."/>
            <person name="Guy L."/>
            <person name="Ettema T.J."/>
        </authorList>
    </citation>
    <scope>NUCLEOTIDE SEQUENCE</scope>
</reference>
<keyword evidence="1" id="KW-0175">Coiled coil</keyword>
<accession>A0A0F9W3K9</accession>